<dbReference type="SUPFAM" id="SSF47413">
    <property type="entry name" value="lambda repressor-like DNA-binding domains"/>
    <property type="match status" value="1"/>
</dbReference>
<reference evidence="3 4" key="1">
    <citation type="submission" date="2018-10" db="EMBL/GenBank/DDBJ databases">
        <authorList>
            <person name="Jung H.S."/>
            <person name="Jeon C.O."/>
        </authorList>
    </citation>
    <scope>NUCLEOTIDE SEQUENCE [LARGE SCALE GENOMIC DNA]</scope>
    <source>
        <strain evidence="3 4">MA-7-27</strain>
    </source>
</reference>
<accession>A0A3L9XZB0</accession>
<gene>
    <name evidence="3" type="ORF">D9R08_14845</name>
</gene>
<evidence type="ECO:0000313" key="3">
    <source>
        <dbReference type="EMBL" id="RMA41572.1"/>
    </source>
</evidence>
<evidence type="ECO:0000313" key="4">
    <source>
        <dbReference type="Proteomes" id="UP000281343"/>
    </source>
</evidence>
<dbReference type="RefSeq" id="WP_121898831.1">
    <property type="nucleotide sequence ID" value="NZ_RCNT01000007.1"/>
</dbReference>
<dbReference type="GO" id="GO:0003677">
    <property type="term" value="F:DNA binding"/>
    <property type="evidence" value="ECO:0007669"/>
    <property type="project" value="InterPro"/>
</dbReference>
<evidence type="ECO:0000256" key="1">
    <source>
        <dbReference type="SAM" id="MobiDB-lite"/>
    </source>
</evidence>
<organism evidence="3 4">
    <name type="scientific">Rhodophyticola porphyridii</name>
    <dbReference type="NCBI Taxonomy" id="1852017"/>
    <lineage>
        <taxon>Bacteria</taxon>
        <taxon>Pseudomonadati</taxon>
        <taxon>Pseudomonadota</taxon>
        <taxon>Alphaproteobacteria</taxon>
        <taxon>Rhodobacterales</taxon>
        <taxon>Roseobacteraceae</taxon>
        <taxon>Rhodophyticola</taxon>
    </lineage>
</organism>
<dbReference type="Pfam" id="PF01381">
    <property type="entry name" value="HTH_3"/>
    <property type="match status" value="1"/>
</dbReference>
<dbReference type="EMBL" id="RCNT01000007">
    <property type="protein sequence ID" value="RMA41572.1"/>
    <property type="molecule type" value="Genomic_DNA"/>
</dbReference>
<dbReference type="Proteomes" id="UP000281343">
    <property type="component" value="Unassembled WGS sequence"/>
</dbReference>
<dbReference type="InterPro" id="IPR001387">
    <property type="entry name" value="Cro/C1-type_HTH"/>
</dbReference>
<sequence length="199" mass="21630">MTYASEDIAATLKNARNNKGLSQRELSARSGVPQSHISKIESNAVDLRLSSLASLAHALDLELALIPRKAAPAVRSIARSTSSHTLHGHSDALRELTKANRAFAALPKALHESSAAHTLQKQLAEMSNFRNILQETDAVRQMRKALETIENAGGLKQLEKVAKDAQRLRNMLAHNISATHSEPAQSRPAYSLDEEDSDG</sequence>
<comment type="caution">
    <text evidence="3">The sequence shown here is derived from an EMBL/GenBank/DDBJ whole genome shotgun (WGS) entry which is preliminary data.</text>
</comment>
<dbReference type="AlphaFoldDB" id="A0A3L9XZB0"/>
<name>A0A3L9XZB0_9RHOB</name>
<dbReference type="InterPro" id="IPR010982">
    <property type="entry name" value="Lambda_DNA-bd_dom_sf"/>
</dbReference>
<dbReference type="PROSITE" id="PS50943">
    <property type="entry name" value="HTH_CROC1"/>
    <property type="match status" value="1"/>
</dbReference>
<dbReference type="OrthoDB" id="6386497at2"/>
<dbReference type="CDD" id="cd00093">
    <property type="entry name" value="HTH_XRE"/>
    <property type="match status" value="1"/>
</dbReference>
<protein>
    <submittedName>
        <fullName evidence="3">XRE family transcriptional regulator</fullName>
    </submittedName>
</protein>
<feature type="domain" description="HTH cro/C1-type" evidence="2">
    <location>
        <begin position="12"/>
        <end position="66"/>
    </location>
</feature>
<feature type="region of interest" description="Disordered" evidence="1">
    <location>
        <begin position="177"/>
        <end position="199"/>
    </location>
</feature>
<dbReference type="Gene3D" id="1.10.260.40">
    <property type="entry name" value="lambda repressor-like DNA-binding domains"/>
    <property type="match status" value="1"/>
</dbReference>
<dbReference type="SMART" id="SM00530">
    <property type="entry name" value="HTH_XRE"/>
    <property type="match status" value="1"/>
</dbReference>
<proteinExistence type="predicted"/>
<keyword evidence="4" id="KW-1185">Reference proteome</keyword>
<evidence type="ECO:0000259" key="2">
    <source>
        <dbReference type="PROSITE" id="PS50943"/>
    </source>
</evidence>